<reference evidence="3" key="1">
    <citation type="journal article" date="2013" name="Science">
        <title>The Amborella genome and the evolution of flowering plants.</title>
        <authorList>
            <consortium name="Amborella Genome Project"/>
        </authorList>
    </citation>
    <scope>NUCLEOTIDE SEQUENCE [LARGE SCALE GENOMIC DNA]</scope>
</reference>
<proteinExistence type="predicted"/>
<evidence type="ECO:0000256" key="1">
    <source>
        <dbReference type="SAM" id="MobiDB-lite"/>
    </source>
</evidence>
<dbReference type="Gramene" id="ERM93989">
    <property type="protein sequence ID" value="ERM93989"/>
    <property type="gene ID" value="AMTR_s00136p00064180"/>
</dbReference>
<dbReference type="AlphaFoldDB" id="W1NFL1"/>
<dbReference type="EMBL" id="KI397522">
    <property type="protein sequence ID" value="ERM93989.1"/>
    <property type="molecule type" value="Genomic_DNA"/>
</dbReference>
<dbReference type="HOGENOM" id="CLU_1373914_0_0_1"/>
<gene>
    <name evidence="2" type="ORF">AMTR_s00136p00064180</name>
</gene>
<accession>W1NFL1</accession>
<sequence>MEFGVKVRDGRYATKILPAPIGGKAMKSKCVPYHLHIRTVQLVVLSPFLNFQYPSPLGTPRPSLKATSYPTPTHHCASTPEEEPGKETIQRGKSTSLHPHLQVKLNTHANPAHNKGLDKLPTFTWGQFYCVIKKENNGQAQTKDVSLLEERKPFFPLVSGEICYMVQVKEIAGGIIRLVIYKIHKMIGCKAEPTRATKV</sequence>
<feature type="region of interest" description="Disordered" evidence="1">
    <location>
        <begin position="67"/>
        <end position="96"/>
    </location>
</feature>
<protein>
    <submittedName>
        <fullName evidence="2">Uncharacterized protein</fullName>
    </submittedName>
</protein>
<name>W1NFL1_AMBTC</name>
<keyword evidence="3" id="KW-1185">Reference proteome</keyword>
<organism evidence="2 3">
    <name type="scientific">Amborella trichopoda</name>
    <dbReference type="NCBI Taxonomy" id="13333"/>
    <lineage>
        <taxon>Eukaryota</taxon>
        <taxon>Viridiplantae</taxon>
        <taxon>Streptophyta</taxon>
        <taxon>Embryophyta</taxon>
        <taxon>Tracheophyta</taxon>
        <taxon>Spermatophyta</taxon>
        <taxon>Magnoliopsida</taxon>
        <taxon>Amborellales</taxon>
        <taxon>Amborellaceae</taxon>
        <taxon>Amborella</taxon>
    </lineage>
</organism>
<dbReference type="Proteomes" id="UP000017836">
    <property type="component" value="Unassembled WGS sequence"/>
</dbReference>
<evidence type="ECO:0000313" key="2">
    <source>
        <dbReference type="EMBL" id="ERM93989.1"/>
    </source>
</evidence>
<evidence type="ECO:0000313" key="3">
    <source>
        <dbReference type="Proteomes" id="UP000017836"/>
    </source>
</evidence>